<sequence>MSRCSRATIHIFGLNSITSHTFVTFPFPHSIEQGFWGVSRFPPPTSYPESFPFYRLLHMVITLSNRPDAHLSFLVRIALFSSGAPSDGWPVALYPYLPLLSCDLQGPRLLGRSTAYGEFLRRPDDRLELSGSSAHSSTYLPSHADRSPRLRATVPNIPSSRTRPRCWQSFLDLRKVVGGTQERRFGKTFGRVLGRRSTCGGGYGSMWSHT</sequence>
<name>A0A6G1J4N9_9PLEO</name>
<gene>
    <name evidence="2" type="ORF">K458DRAFT_23657</name>
</gene>
<dbReference type="Proteomes" id="UP000799291">
    <property type="component" value="Unassembled WGS sequence"/>
</dbReference>
<reference evidence="2" key="1">
    <citation type="journal article" date="2020" name="Stud. Mycol.">
        <title>101 Dothideomycetes genomes: a test case for predicting lifestyles and emergence of pathogens.</title>
        <authorList>
            <person name="Haridas S."/>
            <person name="Albert R."/>
            <person name="Binder M."/>
            <person name="Bloem J."/>
            <person name="Labutti K."/>
            <person name="Salamov A."/>
            <person name="Andreopoulos B."/>
            <person name="Baker S."/>
            <person name="Barry K."/>
            <person name="Bills G."/>
            <person name="Bluhm B."/>
            <person name="Cannon C."/>
            <person name="Castanera R."/>
            <person name="Culley D."/>
            <person name="Daum C."/>
            <person name="Ezra D."/>
            <person name="Gonzalez J."/>
            <person name="Henrissat B."/>
            <person name="Kuo A."/>
            <person name="Liang C."/>
            <person name="Lipzen A."/>
            <person name="Lutzoni F."/>
            <person name="Magnuson J."/>
            <person name="Mondo S."/>
            <person name="Nolan M."/>
            <person name="Ohm R."/>
            <person name="Pangilinan J."/>
            <person name="Park H.-J."/>
            <person name="Ramirez L."/>
            <person name="Alfaro M."/>
            <person name="Sun H."/>
            <person name="Tritt A."/>
            <person name="Yoshinaga Y."/>
            <person name="Zwiers L.-H."/>
            <person name="Turgeon B."/>
            <person name="Goodwin S."/>
            <person name="Spatafora J."/>
            <person name="Crous P."/>
            <person name="Grigoriev I."/>
        </authorList>
    </citation>
    <scope>NUCLEOTIDE SEQUENCE</scope>
    <source>
        <strain evidence="2">CBS 122367</strain>
    </source>
</reference>
<protein>
    <submittedName>
        <fullName evidence="2">Uncharacterized protein</fullName>
    </submittedName>
</protein>
<dbReference type="AlphaFoldDB" id="A0A6G1J4N9"/>
<evidence type="ECO:0000313" key="3">
    <source>
        <dbReference type="Proteomes" id="UP000799291"/>
    </source>
</evidence>
<organism evidence="2 3">
    <name type="scientific">Lentithecium fluviatile CBS 122367</name>
    <dbReference type="NCBI Taxonomy" id="1168545"/>
    <lineage>
        <taxon>Eukaryota</taxon>
        <taxon>Fungi</taxon>
        <taxon>Dikarya</taxon>
        <taxon>Ascomycota</taxon>
        <taxon>Pezizomycotina</taxon>
        <taxon>Dothideomycetes</taxon>
        <taxon>Pleosporomycetidae</taxon>
        <taxon>Pleosporales</taxon>
        <taxon>Massarineae</taxon>
        <taxon>Lentitheciaceae</taxon>
        <taxon>Lentithecium</taxon>
    </lineage>
</organism>
<accession>A0A6G1J4N9</accession>
<evidence type="ECO:0000256" key="1">
    <source>
        <dbReference type="SAM" id="MobiDB-lite"/>
    </source>
</evidence>
<evidence type="ECO:0000313" key="2">
    <source>
        <dbReference type="EMBL" id="KAF2685378.1"/>
    </source>
</evidence>
<feature type="compositionally biased region" description="Polar residues" evidence="1">
    <location>
        <begin position="130"/>
        <end position="140"/>
    </location>
</feature>
<proteinExistence type="predicted"/>
<dbReference type="EMBL" id="MU005579">
    <property type="protein sequence ID" value="KAF2685378.1"/>
    <property type="molecule type" value="Genomic_DNA"/>
</dbReference>
<feature type="region of interest" description="Disordered" evidence="1">
    <location>
        <begin position="130"/>
        <end position="162"/>
    </location>
</feature>
<keyword evidence="3" id="KW-1185">Reference proteome</keyword>